<organism evidence="1 2">
    <name type="scientific">Lactuca saligna</name>
    <name type="common">Willowleaf lettuce</name>
    <dbReference type="NCBI Taxonomy" id="75948"/>
    <lineage>
        <taxon>Eukaryota</taxon>
        <taxon>Viridiplantae</taxon>
        <taxon>Streptophyta</taxon>
        <taxon>Embryophyta</taxon>
        <taxon>Tracheophyta</taxon>
        <taxon>Spermatophyta</taxon>
        <taxon>Magnoliopsida</taxon>
        <taxon>eudicotyledons</taxon>
        <taxon>Gunneridae</taxon>
        <taxon>Pentapetalae</taxon>
        <taxon>asterids</taxon>
        <taxon>campanulids</taxon>
        <taxon>Asterales</taxon>
        <taxon>Asteraceae</taxon>
        <taxon>Cichorioideae</taxon>
        <taxon>Cichorieae</taxon>
        <taxon>Lactucinae</taxon>
        <taxon>Lactuca</taxon>
    </lineage>
</organism>
<proteinExistence type="predicted"/>
<gene>
    <name evidence="1" type="ORF">LSALG_LOCUS16518</name>
</gene>
<evidence type="ECO:0000313" key="1">
    <source>
        <dbReference type="EMBL" id="CAI9276544.1"/>
    </source>
</evidence>
<protein>
    <submittedName>
        <fullName evidence="1">Uncharacterized protein</fullName>
    </submittedName>
</protein>
<dbReference type="AlphaFoldDB" id="A0AA35YMC6"/>
<sequence length="127" mass="14288">MTDHEEGRARRQARRRHEDGCEVQWISMGCRLRSIGPTSEEVSRAAVSVKMIPSEVVDCKEQKREYECGAMVVGTLISSGCGEKKTDHQYDLEGKKTKQGKKCDVVLHVCRNTKEQEQNGSSLGMKM</sequence>
<accession>A0AA35YMC6</accession>
<dbReference type="EMBL" id="OX465079">
    <property type="protein sequence ID" value="CAI9276544.1"/>
    <property type="molecule type" value="Genomic_DNA"/>
</dbReference>
<keyword evidence="2" id="KW-1185">Reference proteome</keyword>
<evidence type="ECO:0000313" key="2">
    <source>
        <dbReference type="Proteomes" id="UP001177003"/>
    </source>
</evidence>
<dbReference type="Proteomes" id="UP001177003">
    <property type="component" value="Chromosome 3"/>
</dbReference>
<name>A0AA35YMC6_LACSI</name>
<reference evidence="1" key="1">
    <citation type="submission" date="2023-04" db="EMBL/GenBank/DDBJ databases">
        <authorList>
            <person name="Vijverberg K."/>
            <person name="Xiong W."/>
            <person name="Schranz E."/>
        </authorList>
    </citation>
    <scope>NUCLEOTIDE SEQUENCE</scope>
</reference>